<protein>
    <submittedName>
        <fullName evidence="1">Uncharacterized protein</fullName>
    </submittedName>
</protein>
<organism evidence="1 2">
    <name type="scientific">Gloeothece citriformis (strain PCC 7424)</name>
    <name type="common">Cyanothece sp. (strain PCC 7424)</name>
    <dbReference type="NCBI Taxonomy" id="65393"/>
    <lineage>
        <taxon>Bacteria</taxon>
        <taxon>Bacillati</taxon>
        <taxon>Cyanobacteriota</taxon>
        <taxon>Cyanophyceae</taxon>
        <taxon>Oscillatoriophycideae</taxon>
        <taxon>Chroococcales</taxon>
        <taxon>Aphanothecaceae</taxon>
        <taxon>Gloeothece</taxon>
        <taxon>Gloeothece citriformis</taxon>
    </lineage>
</organism>
<evidence type="ECO:0000313" key="1">
    <source>
        <dbReference type="EMBL" id="ACK71932.1"/>
    </source>
</evidence>
<dbReference type="KEGG" id="cyc:PCC7424_3542"/>
<sequence length="197" mass="21143">MNNYLKAILGSSVVAVSVLGIVAESKAAPAPIERDKIVFSCEMLNGQYVTIEKLVRETVNPVSAVVYEEKVVYENPLPLVAWTASLDSDDPKGEYTPESRCQANSTRLTNLAASFGLHTVEDIGLLGQVAEFGTANSQGVLFVSYPKDSKASTENVIFTLKPENRKDGKEILTQFQIGVSGSIGGPGLPEVQLPIVE</sequence>
<dbReference type="Pfam" id="PF14218">
    <property type="entry name" value="COP23"/>
    <property type="match status" value="1"/>
</dbReference>
<keyword evidence="2" id="KW-1185">Reference proteome</keyword>
<dbReference type="EMBL" id="CP001291">
    <property type="protein sequence ID" value="ACK71932.1"/>
    <property type="molecule type" value="Genomic_DNA"/>
</dbReference>
<reference evidence="2" key="1">
    <citation type="journal article" date="2011" name="MBio">
        <title>Novel metabolic attributes of the genus Cyanothece, comprising a group of unicellular nitrogen-fixing Cyanobacteria.</title>
        <authorList>
            <person name="Bandyopadhyay A."/>
            <person name="Elvitigala T."/>
            <person name="Welsh E."/>
            <person name="Stockel J."/>
            <person name="Liberton M."/>
            <person name="Min H."/>
            <person name="Sherman L.A."/>
            <person name="Pakrasi H.B."/>
        </authorList>
    </citation>
    <scope>NUCLEOTIDE SEQUENCE [LARGE SCALE GENOMIC DNA]</scope>
    <source>
        <strain evidence="2">PCC 7424</strain>
    </source>
</reference>
<dbReference type="eggNOG" id="ENOG50332T1">
    <property type="taxonomic scope" value="Bacteria"/>
</dbReference>
<proteinExistence type="predicted"/>
<dbReference type="InterPro" id="IPR025478">
    <property type="entry name" value="COP23"/>
</dbReference>
<dbReference type="HOGENOM" id="CLU_092339_0_0_3"/>
<dbReference type="Proteomes" id="UP000002384">
    <property type="component" value="Chromosome"/>
</dbReference>
<dbReference type="AlphaFoldDB" id="B7KGK5"/>
<dbReference type="STRING" id="65393.PCC7424_3542"/>
<accession>B7KGK5</accession>
<gene>
    <name evidence="1" type="ordered locus">PCC7424_3542</name>
</gene>
<dbReference type="OrthoDB" id="422952at2"/>
<evidence type="ECO:0000313" key="2">
    <source>
        <dbReference type="Proteomes" id="UP000002384"/>
    </source>
</evidence>
<dbReference type="RefSeq" id="WP_015955525.1">
    <property type="nucleotide sequence ID" value="NC_011729.1"/>
</dbReference>
<name>B7KGK5_GLOC7</name>